<dbReference type="Proteomes" id="UP001046870">
    <property type="component" value="Chromosome 10"/>
</dbReference>
<sequence>MAPVTASPWSSLQWSVCVLAVSSLLLPTVLLVCASCSKRKSKESSGESTQKSSMEMASIPADVTKDVASGQQKADISPDSQAQPAEPQETLKDDVKTPANKSERQLPTLPAQVKERVRRHSSYTSFNVYDVVMDVQNEWQEAGSRACRRQTSDCSNLYEEVQWKDREEGVASFPVYAKVNKVNKVTPTASRDMAKTDGNKDFPAVRKIEKDWPSSEI</sequence>
<dbReference type="EMBL" id="JAFDVH010000010">
    <property type="protein sequence ID" value="KAG7469135.1"/>
    <property type="molecule type" value="Genomic_DNA"/>
</dbReference>
<accession>A0A9D3PVG4</accession>
<feature type="region of interest" description="Disordered" evidence="1">
    <location>
        <begin position="190"/>
        <end position="217"/>
    </location>
</feature>
<feature type="transmembrane region" description="Helical" evidence="2">
    <location>
        <begin position="12"/>
        <end position="34"/>
    </location>
</feature>
<feature type="compositionally biased region" description="Polar residues" evidence="1">
    <location>
        <begin position="69"/>
        <end position="83"/>
    </location>
</feature>
<evidence type="ECO:0000313" key="4">
    <source>
        <dbReference type="Proteomes" id="UP001046870"/>
    </source>
</evidence>
<feature type="compositionally biased region" description="Basic and acidic residues" evidence="1">
    <location>
        <begin position="192"/>
        <end position="217"/>
    </location>
</feature>
<dbReference type="OrthoDB" id="8933011at2759"/>
<evidence type="ECO:0000313" key="3">
    <source>
        <dbReference type="EMBL" id="KAG7469135.1"/>
    </source>
</evidence>
<organism evidence="3 4">
    <name type="scientific">Megalops atlanticus</name>
    <name type="common">Tarpon</name>
    <name type="synonym">Clupea gigantea</name>
    <dbReference type="NCBI Taxonomy" id="7932"/>
    <lineage>
        <taxon>Eukaryota</taxon>
        <taxon>Metazoa</taxon>
        <taxon>Chordata</taxon>
        <taxon>Craniata</taxon>
        <taxon>Vertebrata</taxon>
        <taxon>Euteleostomi</taxon>
        <taxon>Actinopterygii</taxon>
        <taxon>Neopterygii</taxon>
        <taxon>Teleostei</taxon>
        <taxon>Elopiformes</taxon>
        <taxon>Megalopidae</taxon>
        <taxon>Megalops</taxon>
    </lineage>
</organism>
<proteinExistence type="predicted"/>
<protein>
    <submittedName>
        <fullName evidence="3">Uncharacterized protein</fullName>
    </submittedName>
</protein>
<keyword evidence="2" id="KW-1133">Transmembrane helix</keyword>
<gene>
    <name evidence="3" type="ORF">MATL_G00125850</name>
</gene>
<comment type="caution">
    <text evidence="3">The sequence shown here is derived from an EMBL/GenBank/DDBJ whole genome shotgun (WGS) entry which is preliminary data.</text>
</comment>
<keyword evidence="2" id="KW-0472">Membrane</keyword>
<evidence type="ECO:0000256" key="2">
    <source>
        <dbReference type="SAM" id="Phobius"/>
    </source>
</evidence>
<evidence type="ECO:0000256" key="1">
    <source>
        <dbReference type="SAM" id="MobiDB-lite"/>
    </source>
</evidence>
<feature type="compositionally biased region" description="Basic and acidic residues" evidence="1">
    <location>
        <begin position="89"/>
        <end position="104"/>
    </location>
</feature>
<dbReference type="AlphaFoldDB" id="A0A9D3PVG4"/>
<name>A0A9D3PVG4_MEGAT</name>
<keyword evidence="2" id="KW-0812">Transmembrane</keyword>
<keyword evidence="4" id="KW-1185">Reference proteome</keyword>
<reference evidence="3" key="1">
    <citation type="submission" date="2021-01" db="EMBL/GenBank/DDBJ databases">
        <authorList>
            <person name="Zahm M."/>
            <person name="Roques C."/>
            <person name="Cabau C."/>
            <person name="Klopp C."/>
            <person name="Donnadieu C."/>
            <person name="Jouanno E."/>
            <person name="Lampietro C."/>
            <person name="Louis A."/>
            <person name="Herpin A."/>
            <person name="Echchiki A."/>
            <person name="Berthelot C."/>
            <person name="Parey E."/>
            <person name="Roest-Crollius H."/>
            <person name="Braasch I."/>
            <person name="Postlethwait J."/>
            <person name="Bobe J."/>
            <person name="Montfort J."/>
            <person name="Bouchez O."/>
            <person name="Begum T."/>
            <person name="Mejri S."/>
            <person name="Adams A."/>
            <person name="Chen W.-J."/>
            <person name="Guiguen Y."/>
        </authorList>
    </citation>
    <scope>NUCLEOTIDE SEQUENCE</scope>
    <source>
        <strain evidence="3">YG-15Mar2019-1</strain>
        <tissue evidence="3">Brain</tissue>
    </source>
</reference>
<feature type="region of interest" description="Disordered" evidence="1">
    <location>
        <begin position="41"/>
        <end position="114"/>
    </location>
</feature>